<protein>
    <submittedName>
        <fullName evidence="3">Uncharacterized protein</fullName>
    </submittedName>
</protein>
<name>A0AA88L951_ARTSF</name>
<feature type="chain" id="PRO_5041731835" evidence="2">
    <location>
        <begin position="17"/>
        <end position="435"/>
    </location>
</feature>
<accession>A0AA88L951</accession>
<organism evidence="3 4">
    <name type="scientific">Artemia franciscana</name>
    <name type="common">Brine shrimp</name>
    <name type="synonym">Artemia sanfranciscana</name>
    <dbReference type="NCBI Taxonomy" id="6661"/>
    <lineage>
        <taxon>Eukaryota</taxon>
        <taxon>Metazoa</taxon>
        <taxon>Ecdysozoa</taxon>
        <taxon>Arthropoda</taxon>
        <taxon>Crustacea</taxon>
        <taxon>Branchiopoda</taxon>
        <taxon>Anostraca</taxon>
        <taxon>Artemiidae</taxon>
        <taxon>Artemia</taxon>
    </lineage>
</organism>
<evidence type="ECO:0000256" key="2">
    <source>
        <dbReference type="SAM" id="SignalP"/>
    </source>
</evidence>
<gene>
    <name evidence="3" type="ORF">QYM36_007238</name>
</gene>
<keyword evidence="1" id="KW-0472">Membrane</keyword>
<reference evidence="3" key="1">
    <citation type="submission" date="2023-07" db="EMBL/GenBank/DDBJ databases">
        <title>Chromosome-level genome assembly of Artemia franciscana.</title>
        <authorList>
            <person name="Jo E."/>
        </authorList>
    </citation>
    <scope>NUCLEOTIDE SEQUENCE</scope>
    <source>
        <tissue evidence="3">Whole body</tissue>
    </source>
</reference>
<proteinExistence type="predicted"/>
<feature type="signal peptide" evidence="2">
    <location>
        <begin position="1"/>
        <end position="16"/>
    </location>
</feature>
<evidence type="ECO:0000256" key="1">
    <source>
        <dbReference type="SAM" id="Phobius"/>
    </source>
</evidence>
<keyword evidence="1" id="KW-0812">Transmembrane</keyword>
<dbReference type="AlphaFoldDB" id="A0AA88L951"/>
<keyword evidence="2" id="KW-0732">Signal</keyword>
<dbReference type="Proteomes" id="UP001187531">
    <property type="component" value="Unassembled WGS sequence"/>
</dbReference>
<keyword evidence="4" id="KW-1185">Reference proteome</keyword>
<comment type="caution">
    <text evidence="3">The sequence shown here is derived from an EMBL/GenBank/DDBJ whole genome shotgun (WGS) entry which is preliminary data.</text>
</comment>
<evidence type="ECO:0000313" key="4">
    <source>
        <dbReference type="Proteomes" id="UP001187531"/>
    </source>
</evidence>
<keyword evidence="1" id="KW-1133">Transmembrane helix</keyword>
<sequence>MKVFIMFSVMVSGVFGVSVYDDSEWPALRFDPEINDWVFYSLRRGPTDKYYIVQRRLNDTEDNSQSLIERRDAEIKNKSFKNIFSNVGTQLARSSMRENRPTTFWTDFVESVVELRPSDLTLFWCDKRDINSCGQADYPGAGVCGGIFGLDVCFCHLSNFVYDIRTGKCKPVKPDATVCSIGKNCTVGDACVEPNPVCKLGDICDTEQTTALAVPGSSCTSPKDDLYQCDCPETHQFNPRSCKCIKLDEECAKKKNQCNRIDLFAKCISLEFPDQNNRTYQCLCSFGFTPTKGSCLADLGLWSGSVRLRIWVGGVAVGIVGVIIGVIYIIWNVLRILLPIIGPLLGLGGGNSTNATNATNSTNATMDMMGMNTTRSDFVGSPGIIMGLTACENLSLMRRRMQYDVNVNEAFDRIMYALSCKPRYFEGSEDEFEFE</sequence>
<feature type="transmembrane region" description="Helical" evidence="1">
    <location>
        <begin position="310"/>
        <end position="331"/>
    </location>
</feature>
<evidence type="ECO:0000313" key="3">
    <source>
        <dbReference type="EMBL" id="KAK2717026.1"/>
    </source>
</evidence>
<dbReference type="EMBL" id="JAVRJZ010000011">
    <property type="protein sequence ID" value="KAK2717026.1"/>
    <property type="molecule type" value="Genomic_DNA"/>
</dbReference>